<accession>A0A0R3QNX9</accession>
<dbReference type="WBParaSite" id="BTMF_0000941401-mRNA-1">
    <property type="protein sequence ID" value="BTMF_0000941401-mRNA-1"/>
    <property type="gene ID" value="BTMF_0000941401"/>
</dbReference>
<dbReference type="PRINTS" id="PR00047">
    <property type="entry name" value="STROIDFINGER"/>
</dbReference>
<proteinExistence type="inferred from homology"/>
<evidence type="ECO:0000256" key="2">
    <source>
        <dbReference type="ARBA" id="ARBA00005993"/>
    </source>
</evidence>
<dbReference type="InterPro" id="IPR001723">
    <property type="entry name" value="Nuclear_hrmn_rcpt"/>
</dbReference>
<dbReference type="PANTHER" id="PTHR24083">
    <property type="entry name" value="NUCLEAR HORMONE RECEPTOR"/>
    <property type="match status" value="1"/>
</dbReference>
<dbReference type="InterPro" id="IPR050274">
    <property type="entry name" value="Nuclear_hormone_rcpt_NR2"/>
</dbReference>
<keyword evidence="5 11" id="KW-0862">Zinc</keyword>
<dbReference type="Proteomes" id="UP000280834">
    <property type="component" value="Unassembled WGS sequence"/>
</dbReference>
<dbReference type="PROSITE" id="PS51030">
    <property type="entry name" value="NUCLEAR_REC_DBD_2"/>
    <property type="match status" value="1"/>
</dbReference>
<dbReference type="InterPro" id="IPR013088">
    <property type="entry name" value="Znf_NHR/GATA"/>
</dbReference>
<evidence type="ECO:0000256" key="8">
    <source>
        <dbReference type="ARBA" id="ARBA00023163"/>
    </source>
</evidence>
<dbReference type="SUPFAM" id="SSF48508">
    <property type="entry name" value="Nuclear receptor ligand-binding domain"/>
    <property type="match status" value="1"/>
</dbReference>
<evidence type="ECO:0000259" key="13">
    <source>
        <dbReference type="PROSITE" id="PS51843"/>
    </source>
</evidence>
<dbReference type="GO" id="GO:0000978">
    <property type="term" value="F:RNA polymerase II cis-regulatory region sequence-specific DNA binding"/>
    <property type="evidence" value="ECO:0007669"/>
    <property type="project" value="InterPro"/>
</dbReference>
<dbReference type="InterPro" id="IPR000536">
    <property type="entry name" value="Nucl_hrmn_rcpt_lig-bd"/>
</dbReference>
<keyword evidence="7 11" id="KW-0238">DNA-binding</keyword>
<evidence type="ECO:0000313" key="16">
    <source>
        <dbReference type="WBParaSite" id="BTMF_0000941401-mRNA-1"/>
    </source>
</evidence>
<evidence type="ECO:0000259" key="12">
    <source>
        <dbReference type="PROSITE" id="PS51030"/>
    </source>
</evidence>
<keyword evidence="3 11" id="KW-0479">Metal-binding</keyword>
<feature type="domain" description="Nuclear receptor" evidence="12">
    <location>
        <begin position="17"/>
        <end position="92"/>
    </location>
</feature>
<keyword evidence="9 11" id="KW-0675">Receptor</keyword>
<dbReference type="GO" id="GO:0005634">
    <property type="term" value="C:nucleus"/>
    <property type="evidence" value="ECO:0007669"/>
    <property type="project" value="UniProtKB-SubCell"/>
</dbReference>
<dbReference type="SMART" id="SM00399">
    <property type="entry name" value="ZnF_C4"/>
    <property type="match status" value="1"/>
</dbReference>
<evidence type="ECO:0000256" key="10">
    <source>
        <dbReference type="ARBA" id="ARBA00023242"/>
    </source>
</evidence>
<keyword evidence="4 11" id="KW-0863">Zinc-finger</keyword>
<evidence type="ECO:0000256" key="6">
    <source>
        <dbReference type="ARBA" id="ARBA00023015"/>
    </source>
</evidence>
<dbReference type="EMBL" id="UZAG01015951">
    <property type="protein sequence ID" value="VDO24613.1"/>
    <property type="molecule type" value="Genomic_DNA"/>
</dbReference>
<dbReference type="Gene3D" id="1.10.565.10">
    <property type="entry name" value="Retinoid X Receptor"/>
    <property type="match status" value="1"/>
</dbReference>
<evidence type="ECO:0000256" key="7">
    <source>
        <dbReference type="ARBA" id="ARBA00023125"/>
    </source>
</evidence>
<dbReference type="GO" id="GO:0003700">
    <property type="term" value="F:DNA-binding transcription factor activity"/>
    <property type="evidence" value="ECO:0007669"/>
    <property type="project" value="InterPro"/>
</dbReference>
<dbReference type="STRING" id="42155.A0A0R3QNX9"/>
<protein>
    <submittedName>
        <fullName evidence="16">Nuclear receptor</fullName>
    </submittedName>
</protein>
<keyword evidence="10 11" id="KW-0539">Nucleus</keyword>
<evidence type="ECO:0000256" key="9">
    <source>
        <dbReference type="ARBA" id="ARBA00023170"/>
    </source>
</evidence>
<keyword evidence="15" id="KW-1185">Reference proteome</keyword>
<dbReference type="SMART" id="SM00430">
    <property type="entry name" value="HOLI"/>
    <property type="match status" value="1"/>
</dbReference>
<dbReference type="Pfam" id="PF00105">
    <property type="entry name" value="zf-C4"/>
    <property type="match status" value="1"/>
</dbReference>
<dbReference type="Gene3D" id="3.30.50.10">
    <property type="entry name" value="Erythroid Transcription Factor GATA-1, subunit A"/>
    <property type="match status" value="1"/>
</dbReference>
<reference evidence="14 15" key="2">
    <citation type="submission" date="2018-11" db="EMBL/GenBank/DDBJ databases">
        <authorList>
            <consortium name="Pathogen Informatics"/>
        </authorList>
    </citation>
    <scope>NUCLEOTIDE SEQUENCE [LARGE SCALE GENOMIC DNA]</scope>
</reference>
<feature type="domain" description="NR LBD" evidence="13">
    <location>
        <begin position="232"/>
        <end position="447"/>
    </location>
</feature>
<evidence type="ECO:0000256" key="3">
    <source>
        <dbReference type="ARBA" id="ARBA00022723"/>
    </source>
</evidence>
<evidence type="ECO:0000256" key="1">
    <source>
        <dbReference type="ARBA" id="ARBA00004123"/>
    </source>
</evidence>
<dbReference type="InterPro" id="IPR001628">
    <property type="entry name" value="Znf_hrmn_rcpt"/>
</dbReference>
<name>A0A0R3QNX9_9BILA</name>
<dbReference type="InterPro" id="IPR049636">
    <property type="entry name" value="HNF4-like_DBD"/>
</dbReference>
<reference evidence="16" key="1">
    <citation type="submission" date="2017-02" db="UniProtKB">
        <authorList>
            <consortium name="WormBaseParasite"/>
        </authorList>
    </citation>
    <scope>IDENTIFICATION</scope>
</reference>
<dbReference type="Pfam" id="PF00104">
    <property type="entry name" value="Hormone_recep"/>
    <property type="match status" value="1"/>
</dbReference>
<dbReference type="AlphaFoldDB" id="A0A0R3QNX9"/>
<evidence type="ECO:0000256" key="11">
    <source>
        <dbReference type="RuleBase" id="RU004334"/>
    </source>
</evidence>
<gene>
    <name evidence="14" type="ORF">BTMF_LOCUS7465</name>
</gene>
<evidence type="ECO:0000256" key="5">
    <source>
        <dbReference type="ARBA" id="ARBA00022833"/>
    </source>
</evidence>
<dbReference type="GO" id="GO:0008270">
    <property type="term" value="F:zinc ion binding"/>
    <property type="evidence" value="ECO:0007669"/>
    <property type="project" value="UniProtKB-KW"/>
</dbReference>
<dbReference type="PRINTS" id="PR00398">
    <property type="entry name" value="STRDHORMONER"/>
</dbReference>
<dbReference type="InterPro" id="IPR035500">
    <property type="entry name" value="NHR-like_dom_sf"/>
</dbReference>
<keyword evidence="6 11" id="KW-0805">Transcription regulation</keyword>
<keyword evidence="8 11" id="KW-0804">Transcription</keyword>
<dbReference type="PROSITE" id="PS00031">
    <property type="entry name" value="NUCLEAR_REC_DBD_1"/>
    <property type="match status" value="1"/>
</dbReference>
<dbReference type="SUPFAM" id="SSF57716">
    <property type="entry name" value="Glucocorticoid receptor-like (DNA-binding domain)"/>
    <property type="match status" value="1"/>
</dbReference>
<evidence type="ECO:0000313" key="15">
    <source>
        <dbReference type="Proteomes" id="UP000280834"/>
    </source>
</evidence>
<evidence type="ECO:0000313" key="14">
    <source>
        <dbReference type="EMBL" id="VDO24613.1"/>
    </source>
</evidence>
<comment type="subcellular location">
    <subcellularLocation>
        <location evidence="1 11">Nucleus</location>
    </subcellularLocation>
</comment>
<dbReference type="PROSITE" id="PS51843">
    <property type="entry name" value="NR_LBD"/>
    <property type="match status" value="1"/>
</dbReference>
<sequence>MIMISDNENILEIAKTIERCAVCGDLATGFHYEVASCNGCKTFFRRTLVSNRTYKCHKNGNCIFDKDMRCACRACRFDKCVAVGMNPKAIQCNRSGRLSLSLEVSPTSQNASFEFDIPQQQAPTSTSTENDHYYYYPFLDTTDINRKCLSASPDNESGTSKRAYTISAILDFPKSKNNALATSDENSRKKCDIFYLPEQLLISHLIHAQEIINEALDAEKCNTSISILDLLTRPSIVSTLSTTSSVSDVDDEQKQYNNGPGAMLNQKLEIMVEYAKTFESFQWMPIQDKVLLLRDVAFVLILLETAYKKSISKCTSVLNHRNQREKHRSIEENIGISVIIESFNRAKLDKKEFLLLKAIAFMHSECSGLSTNSFKQLSCQRQIILDTLFNYMIFKHDKHGPVRFGHALSVLWSVYEATNSYVESLMDMDLKPLTIELLANKLPEPLT</sequence>
<evidence type="ECO:0000256" key="4">
    <source>
        <dbReference type="ARBA" id="ARBA00022771"/>
    </source>
</evidence>
<dbReference type="CDD" id="cd06960">
    <property type="entry name" value="NR_DBD_HNF4A"/>
    <property type="match status" value="1"/>
</dbReference>
<comment type="similarity">
    <text evidence="2 11">Belongs to the nuclear hormone receptor family.</text>
</comment>
<organism evidence="16">
    <name type="scientific">Brugia timori</name>
    <dbReference type="NCBI Taxonomy" id="42155"/>
    <lineage>
        <taxon>Eukaryota</taxon>
        <taxon>Metazoa</taxon>
        <taxon>Ecdysozoa</taxon>
        <taxon>Nematoda</taxon>
        <taxon>Chromadorea</taxon>
        <taxon>Rhabditida</taxon>
        <taxon>Spirurina</taxon>
        <taxon>Spiruromorpha</taxon>
        <taxon>Filarioidea</taxon>
        <taxon>Onchocercidae</taxon>
        <taxon>Brugia</taxon>
    </lineage>
</organism>
<dbReference type="FunFam" id="3.30.50.10:FF:000030">
    <property type="entry name" value="Nuclear Hormone Receptor family"/>
    <property type="match status" value="1"/>
</dbReference>